<accession>A0ABQ9N386</accession>
<dbReference type="EMBL" id="JARPOI010000003">
    <property type="protein sequence ID" value="KAJ9186162.1"/>
    <property type="molecule type" value="Genomic_DNA"/>
</dbReference>
<evidence type="ECO:0000256" key="1">
    <source>
        <dbReference type="SAM" id="Phobius"/>
    </source>
</evidence>
<proteinExistence type="predicted"/>
<name>A0ABQ9N386_HEVBR</name>
<reference evidence="2" key="1">
    <citation type="journal article" date="2023" name="Plant Biotechnol. J.">
        <title>Chromosome-level wild Hevea brasiliensis genome provides new tools for genomic-assisted breeding and valuable loci to elevate rubber yield.</title>
        <authorList>
            <person name="Cheng H."/>
            <person name="Song X."/>
            <person name="Hu Y."/>
            <person name="Wu T."/>
            <person name="Yang Q."/>
            <person name="An Z."/>
            <person name="Feng S."/>
            <person name="Deng Z."/>
            <person name="Wu W."/>
            <person name="Zeng X."/>
            <person name="Tu M."/>
            <person name="Wang X."/>
            <person name="Huang H."/>
        </authorList>
    </citation>
    <scope>NUCLEOTIDE SEQUENCE</scope>
    <source>
        <strain evidence="2">MT/VB/25A 57/8</strain>
    </source>
</reference>
<keyword evidence="1" id="KW-0472">Membrane</keyword>
<gene>
    <name evidence="2" type="ORF">P3X46_005694</name>
</gene>
<dbReference type="PANTHER" id="PTHR33880:SF3">
    <property type="entry name" value="TRANSFERASE, TRANSFERRING GLYCOSYL GROUPS"/>
    <property type="match status" value="1"/>
</dbReference>
<dbReference type="InterPro" id="IPR038941">
    <property type="entry name" value="At4g14100-like"/>
</dbReference>
<keyword evidence="1" id="KW-1133">Transmembrane helix</keyword>
<evidence type="ECO:0000313" key="2">
    <source>
        <dbReference type="EMBL" id="KAJ9186162.1"/>
    </source>
</evidence>
<dbReference type="PANTHER" id="PTHR33880">
    <property type="entry name" value="EXPRESSED PROTEIN"/>
    <property type="match status" value="1"/>
</dbReference>
<organism evidence="2 3">
    <name type="scientific">Hevea brasiliensis</name>
    <name type="common">Para rubber tree</name>
    <name type="synonym">Siphonia brasiliensis</name>
    <dbReference type="NCBI Taxonomy" id="3981"/>
    <lineage>
        <taxon>Eukaryota</taxon>
        <taxon>Viridiplantae</taxon>
        <taxon>Streptophyta</taxon>
        <taxon>Embryophyta</taxon>
        <taxon>Tracheophyta</taxon>
        <taxon>Spermatophyta</taxon>
        <taxon>Magnoliopsida</taxon>
        <taxon>eudicotyledons</taxon>
        <taxon>Gunneridae</taxon>
        <taxon>Pentapetalae</taxon>
        <taxon>rosids</taxon>
        <taxon>fabids</taxon>
        <taxon>Malpighiales</taxon>
        <taxon>Euphorbiaceae</taxon>
        <taxon>Crotonoideae</taxon>
        <taxon>Micrandreae</taxon>
        <taxon>Hevea</taxon>
    </lineage>
</organism>
<protein>
    <submittedName>
        <fullName evidence="2">Uncharacterized protein</fullName>
    </submittedName>
</protein>
<feature type="transmembrane region" description="Helical" evidence="1">
    <location>
        <begin position="21"/>
        <end position="44"/>
    </location>
</feature>
<keyword evidence="1" id="KW-0812">Transmembrane</keyword>
<evidence type="ECO:0000313" key="3">
    <source>
        <dbReference type="Proteomes" id="UP001174677"/>
    </source>
</evidence>
<sequence>MISATRWQTEAAAAKHLQQMAFLAAKLISTATASSCLCIFLIFFSLSSLTRSSTEGEPTPTPWPHQFHAILFMNYSGILQKIDLWYDWPNGRNFNIIQHQLGKLLYDLEWNNGTTFFYTLDFNKECSSAQLEVGILRPNWLDGATYLGQKHVDGFLCNVWQKVDFVWYYEDVVTKRPVHWVFYTGREAHVMTFEVGAALEDAEWQVPAYCFDKNTNADELAIADGVLRGSMALSM</sequence>
<dbReference type="Proteomes" id="UP001174677">
    <property type="component" value="Chromosome 3"/>
</dbReference>
<comment type="caution">
    <text evidence="2">The sequence shown here is derived from an EMBL/GenBank/DDBJ whole genome shotgun (WGS) entry which is preliminary data.</text>
</comment>
<keyword evidence="3" id="KW-1185">Reference proteome</keyword>